<protein>
    <submittedName>
        <fullName evidence="1">Uncharacterized protein</fullName>
    </submittedName>
</protein>
<name>A0A7J0DNX1_9ERIC</name>
<organism evidence="1 2">
    <name type="scientific">Actinidia rufa</name>
    <dbReference type="NCBI Taxonomy" id="165716"/>
    <lineage>
        <taxon>Eukaryota</taxon>
        <taxon>Viridiplantae</taxon>
        <taxon>Streptophyta</taxon>
        <taxon>Embryophyta</taxon>
        <taxon>Tracheophyta</taxon>
        <taxon>Spermatophyta</taxon>
        <taxon>Magnoliopsida</taxon>
        <taxon>eudicotyledons</taxon>
        <taxon>Gunneridae</taxon>
        <taxon>Pentapetalae</taxon>
        <taxon>asterids</taxon>
        <taxon>Ericales</taxon>
        <taxon>Actinidiaceae</taxon>
        <taxon>Actinidia</taxon>
    </lineage>
</organism>
<dbReference type="AlphaFoldDB" id="A0A7J0DNX1"/>
<keyword evidence="2" id="KW-1185">Reference proteome</keyword>
<accession>A0A7J0DNX1</accession>
<evidence type="ECO:0000313" key="1">
    <source>
        <dbReference type="EMBL" id="GFS38358.1"/>
    </source>
</evidence>
<sequence length="184" mass="21385">MVRSGAPNRGRGGGARMANLADVYDCDDADRDATTGKRLQLVEQRLKQLHETMLAQFVALQVGRQPHHHPRNHASEEEEVFDGEPAIPFADYPPRVRRKWRVFPNNRNSRWETGLKIDIPEFYGGLSAKDFLDWVNVVDILEFKEVPEEKWVHLVATRFRRRAAAWWQQTKLTRNRKGKQKISS</sequence>
<proteinExistence type="predicted"/>
<reference evidence="2" key="1">
    <citation type="submission" date="2019-07" db="EMBL/GenBank/DDBJ databases">
        <title>De Novo Assembly of kiwifruit Actinidia rufa.</title>
        <authorList>
            <person name="Sugita-Konishi S."/>
            <person name="Sato K."/>
            <person name="Mori E."/>
            <person name="Abe Y."/>
            <person name="Kisaki G."/>
            <person name="Hamano K."/>
            <person name="Suezawa K."/>
            <person name="Otani M."/>
            <person name="Fukuda T."/>
            <person name="Manabe T."/>
            <person name="Gomi K."/>
            <person name="Tabuchi M."/>
            <person name="Akimitsu K."/>
            <person name="Kataoka I."/>
        </authorList>
    </citation>
    <scope>NUCLEOTIDE SEQUENCE [LARGE SCALE GENOMIC DNA]</scope>
    <source>
        <strain evidence="2">cv. Fuchu</strain>
    </source>
</reference>
<gene>
    <name evidence="1" type="ORF">Acr_00g0057020</name>
</gene>
<evidence type="ECO:0000313" key="2">
    <source>
        <dbReference type="Proteomes" id="UP000585474"/>
    </source>
</evidence>
<comment type="caution">
    <text evidence="1">The sequence shown here is derived from an EMBL/GenBank/DDBJ whole genome shotgun (WGS) entry which is preliminary data.</text>
</comment>
<dbReference type="Proteomes" id="UP000585474">
    <property type="component" value="Unassembled WGS sequence"/>
</dbReference>
<dbReference type="EMBL" id="BJWL01000310">
    <property type="protein sequence ID" value="GFS38358.1"/>
    <property type="molecule type" value="Genomic_DNA"/>
</dbReference>
<dbReference type="OrthoDB" id="1934635at2759"/>